<dbReference type="InterPro" id="IPR050271">
    <property type="entry name" value="UDP-glycosyltransferase"/>
</dbReference>
<gene>
    <name evidence="7" type="ORF">OESDEN_03423</name>
</gene>
<evidence type="ECO:0000313" key="8">
    <source>
        <dbReference type="Proteomes" id="UP000053660"/>
    </source>
</evidence>
<keyword evidence="8" id="KW-1185">Reference proteome</keyword>
<dbReference type="InterPro" id="IPR002213">
    <property type="entry name" value="UDP_glucos_trans"/>
</dbReference>
<evidence type="ECO:0000256" key="1">
    <source>
        <dbReference type="ARBA" id="ARBA00009995"/>
    </source>
</evidence>
<dbReference type="PANTHER" id="PTHR48043">
    <property type="entry name" value="EG:EG0003.4 PROTEIN-RELATED"/>
    <property type="match status" value="1"/>
</dbReference>
<dbReference type="GO" id="GO:0015020">
    <property type="term" value="F:glucuronosyltransferase activity"/>
    <property type="evidence" value="ECO:0007669"/>
    <property type="project" value="UniProtKB-EC"/>
</dbReference>
<organism evidence="7 8">
    <name type="scientific">Oesophagostomum dentatum</name>
    <name type="common">Nodular worm</name>
    <dbReference type="NCBI Taxonomy" id="61180"/>
    <lineage>
        <taxon>Eukaryota</taxon>
        <taxon>Metazoa</taxon>
        <taxon>Ecdysozoa</taxon>
        <taxon>Nematoda</taxon>
        <taxon>Chromadorea</taxon>
        <taxon>Rhabditida</taxon>
        <taxon>Rhabditina</taxon>
        <taxon>Rhabditomorpha</taxon>
        <taxon>Strongyloidea</taxon>
        <taxon>Strongylidae</taxon>
        <taxon>Oesophagostomum</taxon>
    </lineage>
</organism>
<evidence type="ECO:0000256" key="3">
    <source>
        <dbReference type="ARBA" id="ARBA00022676"/>
    </source>
</evidence>
<evidence type="ECO:0000256" key="5">
    <source>
        <dbReference type="ARBA" id="ARBA00022729"/>
    </source>
</evidence>
<sequence length="283" mass="32730">MSSLYQLASPRQRWRKTRKTTCLRSCIFQDESGGGSFKTLSMKTAKFVEICEQIVKNKEFLEWLEAENFDLAFAHMFDVCTIGIIHATKIPSWIWLNSGSIMDYVAYLVGVPIIPSYVPPMMMEVAGEMTFVERTKSVIGHWLMKFFWKRLIADPETEVFRRVIHQDFPDLMDLASKCPLVMANTNDLYDMTRPLLAKVVNIGGVGMEIADKKPLPENFEKIMTESEGVVLFSFGSVTAAHKMPREWKIAFMEAFKQFPSYRFLVRYEKDDLNGTLLFYRDFT</sequence>
<protein>
    <recommendedName>
        <fullName evidence="2">glucuronosyltransferase</fullName>
        <ecNumber evidence="2">2.4.1.17</ecNumber>
    </recommendedName>
</protein>
<dbReference type="SUPFAM" id="SSF53756">
    <property type="entry name" value="UDP-Glycosyltransferase/glycogen phosphorylase"/>
    <property type="match status" value="1"/>
</dbReference>
<keyword evidence="4" id="KW-0808">Transferase</keyword>
<name>A0A0B1TGF8_OESDE</name>
<keyword evidence="3" id="KW-0328">Glycosyltransferase</keyword>
<evidence type="ECO:0000256" key="4">
    <source>
        <dbReference type="ARBA" id="ARBA00022679"/>
    </source>
</evidence>
<evidence type="ECO:0000313" key="7">
    <source>
        <dbReference type="EMBL" id="KHJ96613.1"/>
    </source>
</evidence>
<dbReference type="Gene3D" id="3.40.50.2000">
    <property type="entry name" value="Glycogen Phosphorylase B"/>
    <property type="match status" value="1"/>
</dbReference>
<dbReference type="PANTHER" id="PTHR48043:SF145">
    <property type="entry name" value="FI06409P-RELATED"/>
    <property type="match status" value="1"/>
</dbReference>
<evidence type="ECO:0000256" key="6">
    <source>
        <dbReference type="ARBA" id="ARBA00047475"/>
    </source>
</evidence>
<proteinExistence type="inferred from homology"/>
<dbReference type="EMBL" id="KN549624">
    <property type="protein sequence ID" value="KHJ96613.1"/>
    <property type="molecule type" value="Genomic_DNA"/>
</dbReference>
<dbReference type="AlphaFoldDB" id="A0A0B1TGF8"/>
<dbReference type="Proteomes" id="UP000053660">
    <property type="component" value="Unassembled WGS sequence"/>
</dbReference>
<accession>A0A0B1TGF8</accession>
<reference evidence="7 8" key="1">
    <citation type="submission" date="2014-03" db="EMBL/GenBank/DDBJ databases">
        <title>Draft genome of the hookworm Oesophagostomum dentatum.</title>
        <authorList>
            <person name="Mitreva M."/>
        </authorList>
    </citation>
    <scope>NUCLEOTIDE SEQUENCE [LARGE SCALE GENOMIC DNA]</scope>
    <source>
        <strain evidence="7 8">OD-Hann</strain>
    </source>
</reference>
<dbReference type="EC" id="2.4.1.17" evidence="2"/>
<evidence type="ECO:0000256" key="2">
    <source>
        <dbReference type="ARBA" id="ARBA00012544"/>
    </source>
</evidence>
<comment type="similarity">
    <text evidence="1">Belongs to the UDP-glycosyltransferase family.</text>
</comment>
<keyword evidence="5" id="KW-0732">Signal</keyword>
<comment type="catalytic activity">
    <reaction evidence="6">
        <text>glucuronate acceptor + UDP-alpha-D-glucuronate = acceptor beta-D-glucuronoside + UDP + H(+)</text>
        <dbReference type="Rhea" id="RHEA:21032"/>
        <dbReference type="ChEBI" id="CHEBI:15378"/>
        <dbReference type="ChEBI" id="CHEBI:58052"/>
        <dbReference type="ChEBI" id="CHEBI:58223"/>
        <dbReference type="ChEBI" id="CHEBI:132367"/>
        <dbReference type="ChEBI" id="CHEBI:132368"/>
        <dbReference type="EC" id="2.4.1.17"/>
    </reaction>
</comment>
<dbReference type="OrthoDB" id="5835829at2759"/>
<dbReference type="Pfam" id="PF00201">
    <property type="entry name" value="UDPGT"/>
    <property type="match status" value="1"/>
</dbReference>